<proteinExistence type="predicted"/>
<accession>A0A3B0RY42</accession>
<dbReference type="InterPro" id="IPR019646">
    <property type="entry name" value="Aminoglyc_AdlTrfase"/>
</dbReference>
<dbReference type="AlphaFoldDB" id="A0A3B0RY42"/>
<dbReference type="InterPro" id="IPR043519">
    <property type="entry name" value="NT_sf"/>
</dbReference>
<sequence length="217" mass="24760">MEYHRACEYHAHDQWDPLPLADVIDVFRGAPFRWWIVGGYALELHTGRTWREHADVDIGVSRVDLEPLWKVLRPWDPHVAAQSALTPWSGQVLDATAHENGLWCRSTSGGPWQFEVLVDDSTRTEWVYRRDPTVRRPWSEAILTTADGVPYLAPELTLLFKSKHVREKDTIDAAEVIPELTPSQQHNLAALLPSGHSWRTIIPGGTAPQHNTERRNQ</sequence>
<gene>
    <name evidence="1" type="ORF">MNBD_ACTINO02-2386</name>
</gene>
<protein>
    <recommendedName>
        <fullName evidence="2">Amino acid transporter</fullName>
    </recommendedName>
</protein>
<dbReference type="EMBL" id="UOEK01000108">
    <property type="protein sequence ID" value="VAV96919.1"/>
    <property type="molecule type" value="Genomic_DNA"/>
</dbReference>
<evidence type="ECO:0008006" key="2">
    <source>
        <dbReference type="Google" id="ProtNLM"/>
    </source>
</evidence>
<dbReference type="SUPFAM" id="SSF81301">
    <property type="entry name" value="Nucleotidyltransferase"/>
    <property type="match status" value="1"/>
</dbReference>
<name>A0A3B0RY42_9ZZZZ</name>
<reference evidence="1" key="1">
    <citation type="submission" date="2018-06" db="EMBL/GenBank/DDBJ databases">
        <authorList>
            <person name="Zhirakovskaya E."/>
        </authorList>
    </citation>
    <scope>NUCLEOTIDE SEQUENCE</scope>
</reference>
<dbReference type="Gene3D" id="3.30.460.40">
    <property type="match status" value="1"/>
</dbReference>
<dbReference type="Pfam" id="PF10706">
    <property type="entry name" value="Aminoglyc_resit"/>
    <property type="match status" value="1"/>
</dbReference>
<evidence type="ECO:0000313" key="1">
    <source>
        <dbReference type="EMBL" id="VAV96919.1"/>
    </source>
</evidence>
<organism evidence="1">
    <name type="scientific">hydrothermal vent metagenome</name>
    <dbReference type="NCBI Taxonomy" id="652676"/>
    <lineage>
        <taxon>unclassified sequences</taxon>
        <taxon>metagenomes</taxon>
        <taxon>ecological metagenomes</taxon>
    </lineage>
</organism>